<dbReference type="Proteomes" id="UP000182062">
    <property type="component" value="Unassembled WGS sequence"/>
</dbReference>
<organism evidence="1 2">
    <name type="scientific">Rossellomorea aquimaris</name>
    <dbReference type="NCBI Taxonomy" id="189382"/>
    <lineage>
        <taxon>Bacteria</taxon>
        <taxon>Bacillati</taxon>
        <taxon>Bacillota</taxon>
        <taxon>Bacilli</taxon>
        <taxon>Bacillales</taxon>
        <taxon>Bacillaceae</taxon>
        <taxon>Rossellomorea</taxon>
    </lineage>
</organism>
<evidence type="ECO:0000313" key="2">
    <source>
        <dbReference type="Proteomes" id="UP000182062"/>
    </source>
</evidence>
<comment type="caution">
    <text evidence="1">The sequence shown here is derived from an EMBL/GenBank/DDBJ whole genome shotgun (WGS) entry which is preliminary data.</text>
</comment>
<dbReference type="InterPro" id="IPR005331">
    <property type="entry name" value="Sulfotransferase"/>
</dbReference>
<name>A0A1J6W3K8_9BACI</name>
<dbReference type="Pfam" id="PF03567">
    <property type="entry name" value="Sulfotransfer_2"/>
    <property type="match status" value="1"/>
</dbReference>
<gene>
    <name evidence="1" type="ORF">BHE18_05760</name>
</gene>
<proteinExistence type="predicted"/>
<dbReference type="GO" id="GO:0016020">
    <property type="term" value="C:membrane"/>
    <property type="evidence" value="ECO:0007669"/>
    <property type="project" value="InterPro"/>
</dbReference>
<reference evidence="1 2" key="1">
    <citation type="submission" date="2016-09" db="EMBL/GenBank/DDBJ databases">
        <title>Bacillus aquimaris SAMM genome sequence reveals colonization and biosurfactant production capacities.</title>
        <authorList>
            <person name="Waghmode S.R."/>
            <person name="Suryavanshi M.V."/>
        </authorList>
    </citation>
    <scope>NUCLEOTIDE SEQUENCE [LARGE SCALE GENOMIC DNA]</scope>
    <source>
        <strain evidence="1 2">SAMM</strain>
    </source>
</reference>
<protein>
    <recommendedName>
        <fullName evidence="3">Sulfotransferase family protein</fullName>
    </recommendedName>
</protein>
<accession>A0A1J6W3K8</accession>
<dbReference type="GO" id="GO:0008146">
    <property type="term" value="F:sulfotransferase activity"/>
    <property type="evidence" value="ECO:0007669"/>
    <property type="project" value="InterPro"/>
</dbReference>
<evidence type="ECO:0000313" key="1">
    <source>
        <dbReference type="EMBL" id="OIU72138.1"/>
    </source>
</evidence>
<dbReference type="OrthoDB" id="7736814at2"/>
<sequence>MKRYAIEKLKKHHRSPLFDKSLPVAFLWSPKAGCTVLTKWFFYQIGHLEKAMKINPSIHVYKGMFTKKYKSYKEIESGGAKIYKLVRNPYKRAVSSYFTIANYCYSKGIPNLPMDKDKQRITSMFYPLTPYKGISFKQFLYYLDGRGADYTLVDGHISKQYCPEEDYLSPKIIKLENFNKEINRLQIKYNLKQTPANVLSTPHSYTKKMRQQADFTPDTIITPSQFVNGSLPEYKELFDHETIQLCNHIFHDDFSHYNYLKKH</sequence>
<dbReference type="AlphaFoldDB" id="A0A1J6W3K8"/>
<dbReference type="EMBL" id="MINN01000074">
    <property type="protein sequence ID" value="OIU72138.1"/>
    <property type="molecule type" value="Genomic_DNA"/>
</dbReference>
<evidence type="ECO:0008006" key="3">
    <source>
        <dbReference type="Google" id="ProtNLM"/>
    </source>
</evidence>
<dbReference type="RefSeq" id="WP_071617804.1">
    <property type="nucleotide sequence ID" value="NZ_MINN01000074.1"/>
</dbReference>
<keyword evidence="2" id="KW-1185">Reference proteome</keyword>